<dbReference type="InterPro" id="IPR011010">
    <property type="entry name" value="DNA_brk_join_enz"/>
</dbReference>
<dbReference type="InterPro" id="IPR035386">
    <property type="entry name" value="Arm-DNA-bind_5"/>
</dbReference>
<dbReference type="Pfam" id="PF00589">
    <property type="entry name" value="Phage_integrase"/>
    <property type="match status" value="1"/>
</dbReference>
<dbReference type="PANTHER" id="PTHR30349:SF64">
    <property type="entry name" value="PROPHAGE INTEGRASE INTD-RELATED"/>
    <property type="match status" value="1"/>
</dbReference>
<feature type="domain" description="Tyr recombinase" evidence="4">
    <location>
        <begin position="225"/>
        <end position="396"/>
    </location>
</feature>
<dbReference type="EMBL" id="CP149822">
    <property type="protein sequence ID" value="WZN42041.1"/>
    <property type="molecule type" value="Genomic_DNA"/>
</dbReference>
<dbReference type="InterPro" id="IPR010998">
    <property type="entry name" value="Integrase_recombinase_N"/>
</dbReference>
<dbReference type="CDD" id="cd01185">
    <property type="entry name" value="INTN1_C_like"/>
    <property type="match status" value="1"/>
</dbReference>
<proteinExistence type="inferred from homology"/>
<dbReference type="Pfam" id="PF17293">
    <property type="entry name" value="Arm-DNA-bind_5"/>
    <property type="match status" value="1"/>
</dbReference>
<dbReference type="InterPro" id="IPR002104">
    <property type="entry name" value="Integrase_catalytic"/>
</dbReference>
<keyword evidence="2" id="KW-0238">DNA-binding</keyword>
<dbReference type="Gene3D" id="1.10.150.130">
    <property type="match status" value="1"/>
</dbReference>
<keyword evidence="3" id="KW-0233">DNA recombination</keyword>
<dbReference type="Proteomes" id="UP001485459">
    <property type="component" value="Chromosome"/>
</dbReference>
<evidence type="ECO:0000313" key="5">
    <source>
        <dbReference type="EMBL" id="WZN42041.1"/>
    </source>
</evidence>
<evidence type="ECO:0000259" key="4">
    <source>
        <dbReference type="PROSITE" id="PS51898"/>
    </source>
</evidence>
<gene>
    <name evidence="5" type="ORF">WJU16_03190</name>
</gene>
<dbReference type="Gene3D" id="1.10.443.10">
    <property type="entry name" value="Intergrase catalytic core"/>
    <property type="match status" value="1"/>
</dbReference>
<dbReference type="Pfam" id="PF13102">
    <property type="entry name" value="Phage_int_SAM_5"/>
    <property type="match status" value="1"/>
</dbReference>
<dbReference type="InterPro" id="IPR013762">
    <property type="entry name" value="Integrase-like_cat_sf"/>
</dbReference>
<sequence>MAAHTLSLDFITRKDKKDANRVCIFGRITIDGPPKEFSLGEFISAEKWDPDSESVRGKNQEAKDINNYIQNVRTKVRNLFRNLSETQEHVTALQVKDAYTGKSNKGHTIDKLFERHEKKFMPELKAGTWKNFITTRKYVLNFVQHQFKQKDAHIKVLNYEFMLDLEAYIIQNPIDKSKPCKGNGLAHHLERFKGIIKWGENLGWFKQAPFSKFKVSRAKVPKVKLRPHQLKLIETKRLSDPQLDYVRDLFMFSCFTGFAFAEVSRLSMNDFEISSNGKFWCTMYRQKTIELEAVPLIDQAVALVKKYKDRPESVANGTVFPPVTNQHVNRCLKILTEIFGIGFPLRFHRARHTFGYYAIKAGVDIKIIKEIMGHTKLTTTDLYTMVDEEMAEEAMIKVQIATDKRKMLPSPGEFISNSRPSNLR</sequence>
<dbReference type="InterPro" id="IPR050090">
    <property type="entry name" value="Tyrosine_recombinase_XerCD"/>
</dbReference>
<evidence type="ECO:0000256" key="3">
    <source>
        <dbReference type="ARBA" id="ARBA00023172"/>
    </source>
</evidence>
<comment type="similarity">
    <text evidence="1">Belongs to the 'phage' integrase family.</text>
</comment>
<dbReference type="PROSITE" id="PS51898">
    <property type="entry name" value="TYR_RECOMBINASE"/>
    <property type="match status" value="1"/>
</dbReference>
<reference evidence="6" key="1">
    <citation type="submission" date="2024-03" db="EMBL/GenBank/DDBJ databases">
        <title>Chitinophaga horti sp. nov., isolated from garden soil.</title>
        <authorList>
            <person name="Lee D.S."/>
            <person name="Han D.M."/>
            <person name="Baek J.H."/>
            <person name="Choi D.G."/>
            <person name="Jeon J.H."/>
            <person name="Jeon C.O."/>
        </authorList>
    </citation>
    <scope>NUCLEOTIDE SEQUENCE [LARGE SCALE GENOMIC DNA]</scope>
    <source>
        <strain evidence="6">GPA1</strain>
    </source>
</reference>
<dbReference type="SUPFAM" id="SSF56349">
    <property type="entry name" value="DNA breaking-rejoining enzymes"/>
    <property type="match status" value="1"/>
</dbReference>
<protein>
    <submittedName>
        <fullName evidence="5">Tyrosine-type recombinase/integrase</fullName>
    </submittedName>
</protein>
<dbReference type="RefSeq" id="WP_341836884.1">
    <property type="nucleotide sequence ID" value="NZ_CP149822.1"/>
</dbReference>
<dbReference type="PANTHER" id="PTHR30349">
    <property type="entry name" value="PHAGE INTEGRASE-RELATED"/>
    <property type="match status" value="1"/>
</dbReference>
<keyword evidence="6" id="KW-1185">Reference proteome</keyword>
<evidence type="ECO:0000256" key="1">
    <source>
        <dbReference type="ARBA" id="ARBA00008857"/>
    </source>
</evidence>
<evidence type="ECO:0000256" key="2">
    <source>
        <dbReference type="ARBA" id="ARBA00023125"/>
    </source>
</evidence>
<accession>A0ABZ2YSX4</accession>
<name>A0ABZ2YSX4_9BACT</name>
<evidence type="ECO:0000313" key="6">
    <source>
        <dbReference type="Proteomes" id="UP001485459"/>
    </source>
</evidence>
<dbReference type="InterPro" id="IPR025269">
    <property type="entry name" value="SAM-like_dom"/>
</dbReference>
<organism evidence="5 6">
    <name type="scientific">Chitinophaga pollutisoli</name>
    <dbReference type="NCBI Taxonomy" id="3133966"/>
    <lineage>
        <taxon>Bacteria</taxon>
        <taxon>Pseudomonadati</taxon>
        <taxon>Bacteroidota</taxon>
        <taxon>Chitinophagia</taxon>
        <taxon>Chitinophagales</taxon>
        <taxon>Chitinophagaceae</taxon>
        <taxon>Chitinophaga</taxon>
    </lineage>
</organism>